<sequence>MEYIPEEIIISILLYLNIKEIKIFSLLCTRYGSLSCDIKLWKEIMDSEGLTTNLLKDNMSFNQLLTIYNYETQHIKYIRWATRLMKVIKTGDISLILTRKNKDVEYVKNWLRKVGNMGYSLEGDDISMYYDIKKEKYYIDIGTLREEYSYSEGPLAEVICEGAVYGRYREYIEDDVTYDIIYSGLKNGWDICNSHFRTLISMPILEYFST</sequence>
<dbReference type="SUPFAM" id="SSF81383">
    <property type="entry name" value="F-box domain"/>
    <property type="match status" value="1"/>
</dbReference>
<evidence type="ECO:0000313" key="3">
    <source>
        <dbReference type="Proteomes" id="UP000236316"/>
    </source>
</evidence>
<dbReference type="Gene3D" id="1.20.1280.50">
    <property type="match status" value="1"/>
</dbReference>
<protein>
    <submittedName>
        <fullName evidence="2">F-box domain-containing protein</fullName>
    </submittedName>
</protein>
<evidence type="ECO:0000259" key="1">
    <source>
        <dbReference type="PROSITE" id="PS50181"/>
    </source>
</evidence>
<dbReference type="KEGG" id="vg:35382506"/>
<dbReference type="GeneID" id="35382506"/>
<dbReference type="RefSeq" id="YP_009448276.1">
    <property type="nucleotide sequence ID" value="NC_036594.1"/>
</dbReference>
<feature type="domain" description="F-box" evidence="1">
    <location>
        <begin position="1"/>
        <end position="44"/>
    </location>
</feature>
<dbReference type="InterPro" id="IPR036047">
    <property type="entry name" value="F-box-like_dom_sf"/>
</dbReference>
<gene>
    <name evidence="2" type="ORF">ORPV_70</name>
</gene>
<organism evidence="2">
    <name type="scientific">Orpheovirus IHUMI-LCC2</name>
    <dbReference type="NCBI Taxonomy" id="2023057"/>
    <lineage>
        <taxon>Viruses</taxon>
        <taxon>Varidnaviria</taxon>
        <taxon>Bamfordvirae</taxon>
        <taxon>Nucleocytoviricota</taxon>
        <taxon>Megaviricetes</taxon>
        <taxon>Pimascovirales</taxon>
        <taxon>Ocovirineae</taxon>
        <taxon>Orpheoviridae</taxon>
        <taxon>Alphaorpheovirus</taxon>
        <taxon>Alphaorpheovirus massiliense</taxon>
    </lineage>
</organism>
<name>A0A2I2L367_9VIRU</name>
<dbReference type="PROSITE" id="PS50181">
    <property type="entry name" value="FBOX"/>
    <property type="match status" value="1"/>
</dbReference>
<dbReference type="EMBL" id="LT906555">
    <property type="protein sequence ID" value="SNW61974.1"/>
    <property type="molecule type" value="Genomic_DNA"/>
</dbReference>
<dbReference type="InterPro" id="IPR001810">
    <property type="entry name" value="F-box_dom"/>
</dbReference>
<dbReference type="Pfam" id="PF12937">
    <property type="entry name" value="F-box-like"/>
    <property type="match status" value="1"/>
</dbReference>
<keyword evidence="3" id="KW-1185">Reference proteome</keyword>
<dbReference type="Proteomes" id="UP000236316">
    <property type="component" value="Segment"/>
</dbReference>
<evidence type="ECO:0000313" key="2">
    <source>
        <dbReference type="EMBL" id="SNW61974.1"/>
    </source>
</evidence>
<proteinExistence type="predicted"/>
<accession>A0A2I2L367</accession>
<reference evidence="2" key="1">
    <citation type="submission" date="2017-08" db="EMBL/GenBank/DDBJ databases">
        <authorList>
            <consortium name="Urmite Genomes"/>
        </authorList>
    </citation>
    <scope>NUCLEOTIDE SEQUENCE [LARGE SCALE GENOMIC DNA]</scope>
    <source>
        <strain evidence="2">IHUMI-LCC2</strain>
    </source>
</reference>